<keyword evidence="1" id="KW-1133">Transmembrane helix</keyword>
<dbReference type="Proteomes" id="UP001178288">
    <property type="component" value="Chromosome"/>
</dbReference>
<dbReference type="Gene3D" id="3.40.50.410">
    <property type="entry name" value="von Willebrand factor, type A domain"/>
    <property type="match status" value="1"/>
</dbReference>
<feature type="transmembrane region" description="Helical" evidence="1">
    <location>
        <begin position="59"/>
        <end position="81"/>
    </location>
</feature>
<feature type="domain" description="VWFA" evidence="3">
    <location>
        <begin position="91"/>
        <end position="191"/>
    </location>
</feature>
<keyword evidence="5" id="KW-1185">Reference proteome</keyword>
<feature type="domain" description="Aerotolerance regulator N-terminal" evidence="2">
    <location>
        <begin position="1"/>
        <end position="78"/>
    </location>
</feature>
<accession>A0AA95SIN0</accession>
<evidence type="ECO:0000313" key="5">
    <source>
        <dbReference type="Proteomes" id="UP001178288"/>
    </source>
</evidence>
<dbReference type="KEGG" id="nnv:QNH39_09550"/>
<feature type="transmembrane region" description="Helical" evidence="1">
    <location>
        <begin position="568"/>
        <end position="587"/>
    </location>
</feature>
<dbReference type="InterPro" id="IPR036465">
    <property type="entry name" value="vWFA_dom_sf"/>
</dbReference>
<feature type="transmembrane region" description="Helical" evidence="1">
    <location>
        <begin position="6"/>
        <end position="24"/>
    </location>
</feature>
<keyword evidence="1" id="KW-0812">Transmembrane</keyword>
<evidence type="ECO:0000259" key="3">
    <source>
        <dbReference type="Pfam" id="PF13519"/>
    </source>
</evidence>
<keyword evidence="1" id="KW-0472">Membrane</keyword>
<proteinExistence type="predicted"/>
<dbReference type="InterPro" id="IPR024163">
    <property type="entry name" value="Aerotolerance_reg_N"/>
</dbReference>
<sequence length="591" mass="66573">MYFANGLFFILVIFIALVVLLYFFRKQYTAVINPANLLWQQAMNEWNASPWIQKLQQNLLFWLQIAALTLLMLALAKPIWFSEGIKGEQIIWIVDTSATMSAIKADKPLIEQSKQQMKQMTERLTGQEVTVINAGAKPKILLSRETDTAVIQREIAGLTVTYEHENIEKAVKLAESLVHNKDTVIHLFSDSVKKADLKSDLSNIPYEIHNAAGIQDNVAILSFGVAAKEKRISGLAVLENQGKKSKTFPFVITSEDSVVFQQEVTIPAGQQVVINIPDLPEHRFYQASIKAGDHYAADNELTAVYSDLNPTIDALGDVNPFFIKGLETLGIKTVQLDAKNSLGSTESGIILAEGLQFSELPKMPVIYINKSKNQDELIELKEPIMSKDSPLTEYVDIGKTYIKYASNPIKGNWENIVTSGEHPLIQTGTINGQPVILMNFSLENTDWPLHPGFPIFLFNSYQWLSKQTGFLGYFQPGEEKWIQLDSKKSVLEIYNSAGKSLSSLQLNTENFKAPYKPGIYQAVADEQVYYFSALLDDREKKPETAPSFKLNHLTANDTELALKPNGSIWFWLTLIVLVLLMVEWEVYRKWL</sequence>
<dbReference type="PANTHER" id="PTHR37464">
    <property type="entry name" value="BLL2463 PROTEIN"/>
    <property type="match status" value="1"/>
</dbReference>
<reference evidence="4" key="1">
    <citation type="submission" date="2023-05" db="EMBL/GenBank/DDBJ databases">
        <title>Comparative genomics of Bacillaceae isolates and their secondary metabolite potential.</title>
        <authorList>
            <person name="Song L."/>
            <person name="Nielsen L.J."/>
            <person name="Mohite O."/>
            <person name="Xu X."/>
            <person name="Weber T."/>
            <person name="Kovacs A.T."/>
        </authorList>
    </citation>
    <scope>NUCLEOTIDE SEQUENCE</scope>
    <source>
        <strain evidence="4">XLM17</strain>
    </source>
</reference>
<name>A0AA95SIN0_9BACI</name>
<dbReference type="AlphaFoldDB" id="A0AA95SIN0"/>
<evidence type="ECO:0000259" key="2">
    <source>
        <dbReference type="Pfam" id="PF07584"/>
    </source>
</evidence>
<evidence type="ECO:0000256" key="1">
    <source>
        <dbReference type="SAM" id="Phobius"/>
    </source>
</evidence>
<dbReference type="Pfam" id="PF07584">
    <property type="entry name" value="BatA"/>
    <property type="match status" value="1"/>
</dbReference>
<dbReference type="PANTHER" id="PTHR37464:SF1">
    <property type="entry name" value="BLL2463 PROTEIN"/>
    <property type="match status" value="1"/>
</dbReference>
<dbReference type="InterPro" id="IPR002035">
    <property type="entry name" value="VWF_A"/>
</dbReference>
<dbReference type="EMBL" id="CP126114">
    <property type="protein sequence ID" value="WHY88061.1"/>
    <property type="molecule type" value="Genomic_DNA"/>
</dbReference>
<gene>
    <name evidence="4" type="ORF">QNH39_09550</name>
</gene>
<organism evidence="4 5">
    <name type="scientific">Neobacillus novalis</name>
    <dbReference type="NCBI Taxonomy" id="220687"/>
    <lineage>
        <taxon>Bacteria</taxon>
        <taxon>Bacillati</taxon>
        <taxon>Bacillota</taxon>
        <taxon>Bacilli</taxon>
        <taxon>Bacillales</taxon>
        <taxon>Bacillaceae</taxon>
        <taxon>Neobacillus</taxon>
    </lineage>
</organism>
<dbReference type="RefSeq" id="WP_066085289.1">
    <property type="nucleotide sequence ID" value="NZ_CP126114.1"/>
</dbReference>
<dbReference type="Pfam" id="PF13519">
    <property type="entry name" value="VWA_2"/>
    <property type="match status" value="1"/>
</dbReference>
<evidence type="ECO:0000313" key="4">
    <source>
        <dbReference type="EMBL" id="WHY88061.1"/>
    </source>
</evidence>
<protein>
    <submittedName>
        <fullName evidence="4">BatA and WFA domain-containing protein</fullName>
    </submittedName>
</protein>